<accession>A0A382SB26</accession>
<dbReference type="PANTHER" id="PTHR39428:SF1">
    <property type="entry name" value="F420H(2)-DEPENDENT QUINONE REDUCTASE RV1261C"/>
    <property type="match status" value="1"/>
</dbReference>
<proteinExistence type="inferred from homology"/>
<dbReference type="AlphaFoldDB" id="A0A382SB26"/>
<dbReference type="EMBL" id="UINC01127769">
    <property type="protein sequence ID" value="SVD07114.1"/>
    <property type="molecule type" value="Genomic_DNA"/>
</dbReference>
<comment type="catalytic activity">
    <reaction evidence="2">
        <text>oxidized coenzyme F420-(gamma-L-Glu)(n) + a quinol + H(+) = reduced coenzyme F420-(gamma-L-Glu)(n) + a quinone</text>
        <dbReference type="Rhea" id="RHEA:39663"/>
        <dbReference type="Rhea" id="RHEA-COMP:12939"/>
        <dbReference type="Rhea" id="RHEA-COMP:14378"/>
        <dbReference type="ChEBI" id="CHEBI:15378"/>
        <dbReference type="ChEBI" id="CHEBI:24646"/>
        <dbReference type="ChEBI" id="CHEBI:132124"/>
        <dbReference type="ChEBI" id="CHEBI:133980"/>
        <dbReference type="ChEBI" id="CHEBI:139511"/>
    </reaction>
</comment>
<dbReference type="Pfam" id="PF04075">
    <property type="entry name" value="F420H2_quin_red"/>
    <property type="match status" value="1"/>
</dbReference>
<dbReference type="Gene3D" id="2.30.110.10">
    <property type="entry name" value="Electron Transport, Fmn-binding Protein, Chain A"/>
    <property type="match status" value="1"/>
</dbReference>
<dbReference type="GO" id="GO:0070967">
    <property type="term" value="F:coenzyme F420 binding"/>
    <property type="evidence" value="ECO:0007669"/>
    <property type="project" value="TreeGrafter"/>
</dbReference>
<evidence type="ECO:0000256" key="3">
    <source>
        <dbReference type="SAM" id="MobiDB-lite"/>
    </source>
</evidence>
<evidence type="ECO:0008006" key="5">
    <source>
        <dbReference type="Google" id="ProtNLM"/>
    </source>
</evidence>
<gene>
    <name evidence="4" type="ORF">METZ01_LOCUS359968</name>
</gene>
<protein>
    <recommendedName>
        <fullName evidence="5">Nitroreductase family deazaflavin-dependent oxidoreductase</fullName>
    </recommendedName>
</protein>
<dbReference type="InterPro" id="IPR012349">
    <property type="entry name" value="Split_barrel_FMN-bd"/>
</dbReference>
<name>A0A382SB26_9ZZZZ</name>
<evidence type="ECO:0000313" key="4">
    <source>
        <dbReference type="EMBL" id="SVD07114.1"/>
    </source>
</evidence>
<feature type="non-terminal residue" evidence="4">
    <location>
        <position position="96"/>
    </location>
</feature>
<reference evidence="4" key="1">
    <citation type="submission" date="2018-05" db="EMBL/GenBank/DDBJ databases">
        <authorList>
            <person name="Lanie J.A."/>
            <person name="Ng W.-L."/>
            <person name="Kazmierczak K.M."/>
            <person name="Andrzejewski T.M."/>
            <person name="Davidsen T.M."/>
            <person name="Wayne K.J."/>
            <person name="Tettelin H."/>
            <person name="Glass J.I."/>
            <person name="Rusch D."/>
            <person name="Podicherti R."/>
            <person name="Tsui H.-C.T."/>
            <person name="Winkler M.E."/>
        </authorList>
    </citation>
    <scope>NUCLEOTIDE SEQUENCE</scope>
</reference>
<comment type="similarity">
    <text evidence="1">Belongs to the F420H(2)-dependent quinone reductase family.</text>
</comment>
<sequence>MLIEILGKLRVLPVLEELLVHYTGFSLLSWLLSRNYKIDYIPTLLLTTIGRKSGLRRTVPLFFFRANNAYFLIGSRGGSPKDPSWIPNLKSKPRAL</sequence>
<organism evidence="4">
    <name type="scientific">marine metagenome</name>
    <dbReference type="NCBI Taxonomy" id="408172"/>
    <lineage>
        <taxon>unclassified sequences</taxon>
        <taxon>metagenomes</taxon>
        <taxon>ecological metagenomes</taxon>
    </lineage>
</organism>
<dbReference type="PANTHER" id="PTHR39428">
    <property type="entry name" value="F420H(2)-DEPENDENT QUINONE REDUCTASE RV1261C"/>
    <property type="match status" value="1"/>
</dbReference>
<dbReference type="GO" id="GO:0005886">
    <property type="term" value="C:plasma membrane"/>
    <property type="evidence" value="ECO:0007669"/>
    <property type="project" value="TreeGrafter"/>
</dbReference>
<dbReference type="InterPro" id="IPR004378">
    <property type="entry name" value="F420H2_quin_Rdtase"/>
</dbReference>
<dbReference type="GO" id="GO:0016491">
    <property type="term" value="F:oxidoreductase activity"/>
    <property type="evidence" value="ECO:0007669"/>
    <property type="project" value="InterPro"/>
</dbReference>
<evidence type="ECO:0000256" key="1">
    <source>
        <dbReference type="ARBA" id="ARBA00008710"/>
    </source>
</evidence>
<dbReference type="NCBIfam" id="TIGR00026">
    <property type="entry name" value="hi_GC_TIGR00026"/>
    <property type="match status" value="1"/>
</dbReference>
<evidence type="ECO:0000256" key="2">
    <source>
        <dbReference type="ARBA" id="ARBA00049106"/>
    </source>
</evidence>
<feature type="region of interest" description="Disordered" evidence="3">
    <location>
        <begin position="75"/>
        <end position="96"/>
    </location>
</feature>